<dbReference type="RefSeq" id="XP_002291577.1">
    <property type="nucleotide sequence ID" value="XM_002291541.1"/>
</dbReference>
<evidence type="ECO:0000256" key="2">
    <source>
        <dbReference type="ARBA" id="ARBA00022714"/>
    </source>
</evidence>
<dbReference type="Proteomes" id="UP000001449">
    <property type="component" value="Chromosome 6"/>
</dbReference>
<feature type="region of interest" description="Disordered" evidence="7">
    <location>
        <begin position="67"/>
        <end position="90"/>
    </location>
</feature>
<sequence length="318" mass="34267">MTVAVSSFPTAAIALAIIAKCFVSVEGFSSVHSPLSRQVVGSVTASQSYTTHLSPIGRRSSVLVYSSAGGDSADTSSDEEAEDPINTDSDPRLRRLRLPRATGIEWGTDLSFSFVYVRDLEPSGAASLSGEVEIGDQICELRAVSDSTGVGEVINLIGAPFDKVMEAFASLKKDVRDVDLVFFRGTKDELKAACAGGSFSEENEKITITVIQNKGSNDEELRTIEAKAGCNLRQVLTDNGINVYQSFTRWTNCKGKQLCGTCIVNIANGSGDTNRKSLDEASTLRENPESYRLSCVTFAYGDITVETFPPIEASQWTR</sequence>
<dbReference type="SUPFAM" id="SSF54292">
    <property type="entry name" value="2Fe-2S ferredoxin-like"/>
    <property type="match status" value="1"/>
</dbReference>
<evidence type="ECO:0000256" key="7">
    <source>
        <dbReference type="SAM" id="MobiDB-lite"/>
    </source>
</evidence>
<evidence type="ECO:0008006" key="12">
    <source>
        <dbReference type="Google" id="ProtNLM"/>
    </source>
</evidence>
<dbReference type="GO" id="GO:0051537">
    <property type="term" value="F:2 iron, 2 sulfur cluster binding"/>
    <property type="evidence" value="ECO:0007669"/>
    <property type="project" value="UniProtKB-KW"/>
</dbReference>
<dbReference type="InterPro" id="IPR036010">
    <property type="entry name" value="2Fe-2S_ferredoxin-like_sf"/>
</dbReference>
<dbReference type="GO" id="GO:0005739">
    <property type="term" value="C:mitochondrion"/>
    <property type="evidence" value="ECO:0000318"/>
    <property type="project" value="GO_Central"/>
</dbReference>
<dbReference type="GO" id="GO:0046872">
    <property type="term" value="F:metal ion binding"/>
    <property type="evidence" value="ECO:0007669"/>
    <property type="project" value="UniProtKB-KW"/>
</dbReference>
<proteinExistence type="inferred from homology"/>
<keyword evidence="11" id="KW-1185">Reference proteome</keyword>
<dbReference type="PANTHER" id="PTHR23426:SF65">
    <property type="entry name" value="FERREDOXIN-2, MITOCHONDRIAL"/>
    <property type="match status" value="1"/>
</dbReference>
<dbReference type="GO" id="GO:0140647">
    <property type="term" value="P:P450-containing electron transport chain"/>
    <property type="evidence" value="ECO:0007669"/>
    <property type="project" value="InterPro"/>
</dbReference>
<evidence type="ECO:0000256" key="3">
    <source>
        <dbReference type="ARBA" id="ARBA00022723"/>
    </source>
</evidence>
<comment type="cofactor">
    <cofactor evidence="6">
        <name>[2Fe-2S] cluster</name>
        <dbReference type="ChEBI" id="CHEBI:190135"/>
    </cofactor>
</comment>
<dbReference type="Gene3D" id="3.10.20.30">
    <property type="match status" value="1"/>
</dbReference>
<feature type="domain" description="PDZ" evidence="8">
    <location>
        <begin position="95"/>
        <end position="157"/>
    </location>
</feature>
<protein>
    <recommendedName>
        <fullName evidence="12">2Fe-2S ferredoxin-type domain-containing protein</fullName>
    </recommendedName>
</protein>
<dbReference type="GO" id="GO:0022900">
    <property type="term" value="P:electron transport chain"/>
    <property type="evidence" value="ECO:0000318"/>
    <property type="project" value="GO_Central"/>
</dbReference>
<dbReference type="eggNOG" id="ENOG502S5MT">
    <property type="taxonomic scope" value="Eukaryota"/>
</dbReference>
<dbReference type="AlphaFoldDB" id="B8C497"/>
<dbReference type="CDD" id="cd00207">
    <property type="entry name" value="fer2"/>
    <property type="match status" value="1"/>
</dbReference>
<keyword evidence="5" id="KW-0411">Iron-sulfur</keyword>
<organism evidence="10 11">
    <name type="scientific">Thalassiosira pseudonana</name>
    <name type="common">Marine diatom</name>
    <name type="synonym">Cyclotella nana</name>
    <dbReference type="NCBI Taxonomy" id="35128"/>
    <lineage>
        <taxon>Eukaryota</taxon>
        <taxon>Sar</taxon>
        <taxon>Stramenopiles</taxon>
        <taxon>Ochrophyta</taxon>
        <taxon>Bacillariophyta</taxon>
        <taxon>Coscinodiscophyceae</taxon>
        <taxon>Thalassiosirophycidae</taxon>
        <taxon>Thalassiosirales</taxon>
        <taxon>Thalassiosiraceae</taxon>
        <taxon>Thalassiosira</taxon>
    </lineage>
</organism>
<dbReference type="InterPro" id="IPR001041">
    <property type="entry name" value="2Fe-2S_ferredoxin-type"/>
</dbReference>
<dbReference type="GeneID" id="7444546"/>
<dbReference type="GO" id="GO:0009055">
    <property type="term" value="F:electron transfer activity"/>
    <property type="evidence" value="ECO:0000318"/>
    <property type="project" value="GO_Central"/>
</dbReference>
<gene>
    <name evidence="10" type="ORF">THAPSDRAFT_270386</name>
</gene>
<dbReference type="InterPro" id="IPR012675">
    <property type="entry name" value="Beta-grasp_dom_sf"/>
</dbReference>
<keyword evidence="4" id="KW-0408">Iron</keyword>
<keyword evidence="3" id="KW-0479">Metal-binding</keyword>
<dbReference type="PaxDb" id="35128-Thaps262977"/>
<evidence type="ECO:0000256" key="6">
    <source>
        <dbReference type="ARBA" id="ARBA00034078"/>
    </source>
</evidence>
<evidence type="ECO:0000259" key="8">
    <source>
        <dbReference type="PROSITE" id="PS50106"/>
    </source>
</evidence>
<feature type="domain" description="2Fe-2S ferredoxin-type" evidence="9">
    <location>
        <begin position="206"/>
        <end position="311"/>
    </location>
</feature>
<dbReference type="PROSITE" id="PS50106">
    <property type="entry name" value="PDZ"/>
    <property type="match status" value="1"/>
</dbReference>
<name>B8C497_THAPS</name>
<dbReference type="EMBL" id="CM000643">
    <property type="protein sequence ID" value="EED91684.1"/>
    <property type="molecule type" value="Genomic_DNA"/>
</dbReference>
<dbReference type="Pfam" id="PF00111">
    <property type="entry name" value="Fer2"/>
    <property type="match status" value="1"/>
</dbReference>
<evidence type="ECO:0000256" key="5">
    <source>
        <dbReference type="ARBA" id="ARBA00023014"/>
    </source>
</evidence>
<dbReference type="STRING" id="35128.B8C497"/>
<evidence type="ECO:0000256" key="4">
    <source>
        <dbReference type="ARBA" id="ARBA00023004"/>
    </source>
</evidence>
<comment type="similarity">
    <text evidence="1">Belongs to the adrenodoxin/putidaredoxin family.</text>
</comment>
<evidence type="ECO:0000313" key="11">
    <source>
        <dbReference type="Proteomes" id="UP000001449"/>
    </source>
</evidence>
<keyword evidence="2" id="KW-0001">2Fe-2S</keyword>
<feature type="compositionally biased region" description="Acidic residues" evidence="7">
    <location>
        <begin position="76"/>
        <end position="85"/>
    </location>
</feature>
<accession>B8C497</accession>
<dbReference type="PROSITE" id="PS51085">
    <property type="entry name" value="2FE2S_FER_2"/>
    <property type="match status" value="1"/>
</dbReference>
<dbReference type="InterPro" id="IPR001478">
    <property type="entry name" value="PDZ"/>
</dbReference>
<dbReference type="HOGENOM" id="CLU_082632_10_2_1"/>
<evidence type="ECO:0000256" key="1">
    <source>
        <dbReference type="ARBA" id="ARBA00010914"/>
    </source>
</evidence>
<dbReference type="PANTHER" id="PTHR23426">
    <property type="entry name" value="FERREDOXIN/ADRENODOXIN"/>
    <property type="match status" value="1"/>
</dbReference>
<reference evidence="10 11" key="2">
    <citation type="journal article" date="2008" name="Nature">
        <title>The Phaeodactylum genome reveals the evolutionary history of diatom genomes.</title>
        <authorList>
            <person name="Bowler C."/>
            <person name="Allen A.E."/>
            <person name="Badger J.H."/>
            <person name="Grimwood J."/>
            <person name="Jabbari K."/>
            <person name="Kuo A."/>
            <person name="Maheswari U."/>
            <person name="Martens C."/>
            <person name="Maumus F."/>
            <person name="Otillar R.P."/>
            <person name="Rayko E."/>
            <person name="Salamov A."/>
            <person name="Vandepoele K."/>
            <person name="Beszteri B."/>
            <person name="Gruber A."/>
            <person name="Heijde M."/>
            <person name="Katinka M."/>
            <person name="Mock T."/>
            <person name="Valentin K."/>
            <person name="Verret F."/>
            <person name="Berges J.A."/>
            <person name="Brownlee C."/>
            <person name="Cadoret J.P."/>
            <person name="Chiovitti A."/>
            <person name="Choi C.J."/>
            <person name="Coesel S."/>
            <person name="De Martino A."/>
            <person name="Detter J.C."/>
            <person name="Durkin C."/>
            <person name="Falciatore A."/>
            <person name="Fournet J."/>
            <person name="Haruta M."/>
            <person name="Huysman M.J."/>
            <person name="Jenkins B.D."/>
            <person name="Jiroutova K."/>
            <person name="Jorgensen R.E."/>
            <person name="Joubert Y."/>
            <person name="Kaplan A."/>
            <person name="Kroger N."/>
            <person name="Kroth P.G."/>
            <person name="La Roche J."/>
            <person name="Lindquist E."/>
            <person name="Lommer M."/>
            <person name="Martin-Jezequel V."/>
            <person name="Lopez P.J."/>
            <person name="Lucas S."/>
            <person name="Mangogna M."/>
            <person name="McGinnis K."/>
            <person name="Medlin L.K."/>
            <person name="Montsant A."/>
            <person name="Oudot-Le Secq M.P."/>
            <person name="Napoli C."/>
            <person name="Obornik M."/>
            <person name="Parker M.S."/>
            <person name="Petit J.L."/>
            <person name="Porcel B.M."/>
            <person name="Poulsen N."/>
            <person name="Robison M."/>
            <person name="Rychlewski L."/>
            <person name="Rynearson T.A."/>
            <person name="Schmutz J."/>
            <person name="Shapiro H."/>
            <person name="Siaut M."/>
            <person name="Stanley M."/>
            <person name="Sussman M.R."/>
            <person name="Taylor A.R."/>
            <person name="Vardi A."/>
            <person name="von Dassow P."/>
            <person name="Vyverman W."/>
            <person name="Willis A."/>
            <person name="Wyrwicz L.S."/>
            <person name="Rokhsar D.S."/>
            <person name="Weissenbach J."/>
            <person name="Armbrust E.V."/>
            <person name="Green B.R."/>
            <person name="Van de Peer Y."/>
            <person name="Grigoriev I.V."/>
        </authorList>
    </citation>
    <scope>NUCLEOTIDE SEQUENCE [LARGE SCALE GENOMIC DNA]</scope>
    <source>
        <strain evidence="10 11">CCMP1335</strain>
    </source>
</reference>
<dbReference type="InParanoid" id="B8C497"/>
<reference evidence="10 11" key="1">
    <citation type="journal article" date="2004" name="Science">
        <title>The genome of the diatom Thalassiosira pseudonana: ecology, evolution, and metabolism.</title>
        <authorList>
            <person name="Armbrust E.V."/>
            <person name="Berges J.A."/>
            <person name="Bowler C."/>
            <person name="Green B.R."/>
            <person name="Martinez D."/>
            <person name="Putnam N.H."/>
            <person name="Zhou S."/>
            <person name="Allen A.E."/>
            <person name="Apt K.E."/>
            <person name="Bechner M."/>
            <person name="Brzezinski M.A."/>
            <person name="Chaal B.K."/>
            <person name="Chiovitti A."/>
            <person name="Davis A.K."/>
            <person name="Demarest M.S."/>
            <person name="Detter J.C."/>
            <person name="Glavina T."/>
            <person name="Goodstein D."/>
            <person name="Hadi M.Z."/>
            <person name="Hellsten U."/>
            <person name="Hildebrand M."/>
            <person name="Jenkins B.D."/>
            <person name="Jurka J."/>
            <person name="Kapitonov V.V."/>
            <person name="Kroger N."/>
            <person name="Lau W.W."/>
            <person name="Lane T.W."/>
            <person name="Larimer F.W."/>
            <person name="Lippmeier J.C."/>
            <person name="Lucas S."/>
            <person name="Medina M."/>
            <person name="Montsant A."/>
            <person name="Obornik M."/>
            <person name="Parker M.S."/>
            <person name="Palenik B."/>
            <person name="Pazour G.J."/>
            <person name="Richardson P.M."/>
            <person name="Rynearson T.A."/>
            <person name="Saito M.A."/>
            <person name="Schwartz D.C."/>
            <person name="Thamatrakoln K."/>
            <person name="Valentin K."/>
            <person name="Vardi A."/>
            <person name="Wilkerson F.P."/>
            <person name="Rokhsar D.S."/>
        </authorList>
    </citation>
    <scope>NUCLEOTIDE SEQUENCE [LARGE SCALE GENOMIC DNA]</scope>
    <source>
        <strain evidence="10 11">CCMP1335</strain>
    </source>
</reference>
<evidence type="ECO:0000313" key="10">
    <source>
        <dbReference type="EMBL" id="EED91684.1"/>
    </source>
</evidence>
<dbReference type="KEGG" id="tps:THAPSDRAFT_270386"/>
<evidence type="ECO:0000259" key="9">
    <source>
        <dbReference type="PROSITE" id="PS51085"/>
    </source>
</evidence>
<dbReference type="InterPro" id="IPR001055">
    <property type="entry name" value="Adrenodoxin-like"/>
</dbReference>